<dbReference type="GO" id="GO:0070095">
    <property type="term" value="F:fructose-6-phosphate binding"/>
    <property type="evidence" value="ECO:0007669"/>
    <property type="project" value="TreeGrafter"/>
</dbReference>
<keyword evidence="10" id="KW-0067">ATP-binding</keyword>
<keyword evidence="9 16" id="KW-0418">Kinase</keyword>
<keyword evidence="8" id="KW-0547">Nucleotide-binding</keyword>
<comment type="caution">
    <text evidence="16">The sequence shown here is derived from an EMBL/GenBank/DDBJ whole genome shotgun (WGS) entry which is preliminary data.</text>
</comment>
<evidence type="ECO:0000256" key="7">
    <source>
        <dbReference type="ARBA" id="ARBA00022723"/>
    </source>
</evidence>
<dbReference type="AlphaFoldDB" id="A0A2G9YD90"/>
<dbReference type="Gene3D" id="3.40.50.450">
    <property type="match status" value="1"/>
</dbReference>
<evidence type="ECO:0000256" key="12">
    <source>
        <dbReference type="ARBA" id="ARBA00023152"/>
    </source>
</evidence>
<comment type="similarity">
    <text evidence="13">Belongs to the phosphofructokinase type A (PFKA) family.</text>
</comment>
<dbReference type="GO" id="GO:0005945">
    <property type="term" value="C:6-phosphofructokinase complex"/>
    <property type="evidence" value="ECO:0007669"/>
    <property type="project" value="TreeGrafter"/>
</dbReference>
<dbReference type="Proteomes" id="UP000230392">
    <property type="component" value="Unassembled WGS sequence"/>
</dbReference>
<dbReference type="GO" id="GO:0030388">
    <property type="term" value="P:fructose 1,6-bisphosphate metabolic process"/>
    <property type="evidence" value="ECO:0007669"/>
    <property type="project" value="TreeGrafter"/>
</dbReference>
<comment type="cofactor">
    <cofactor evidence="1">
        <name>Mg(2+)</name>
        <dbReference type="ChEBI" id="CHEBI:18420"/>
    </cofactor>
</comment>
<evidence type="ECO:0000256" key="5">
    <source>
        <dbReference type="ARBA" id="ARBA00022490"/>
    </source>
</evidence>
<dbReference type="PANTHER" id="PTHR13697:SF4">
    <property type="entry name" value="ATP-DEPENDENT 6-PHOSPHOFRUCTOKINASE"/>
    <property type="match status" value="1"/>
</dbReference>
<accession>A0A2G9YD90</accession>
<dbReference type="GO" id="GO:0042802">
    <property type="term" value="F:identical protein binding"/>
    <property type="evidence" value="ECO:0007669"/>
    <property type="project" value="TreeGrafter"/>
</dbReference>
<dbReference type="EC" id="2.7.1.11" evidence="4"/>
<protein>
    <recommendedName>
        <fullName evidence="4">6-phosphofructokinase</fullName>
        <ecNumber evidence="4">2.7.1.11</ecNumber>
    </recommendedName>
</protein>
<evidence type="ECO:0000256" key="11">
    <source>
        <dbReference type="ARBA" id="ARBA00022842"/>
    </source>
</evidence>
<name>A0A2G9YD90_9BACT</name>
<feature type="domain" description="Phosphofructokinase" evidence="15">
    <location>
        <begin position="3"/>
        <end position="104"/>
    </location>
</feature>
<comment type="catalytic activity">
    <reaction evidence="14">
        <text>beta-D-fructose 6-phosphate + ATP = beta-D-fructose 1,6-bisphosphate + ADP + H(+)</text>
        <dbReference type="Rhea" id="RHEA:16109"/>
        <dbReference type="ChEBI" id="CHEBI:15378"/>
        <dbReference type="ChEBI" id="CHEBI:30616"/>
        <dbReference type="ChEBI" id="CHEBI:32966"/>
        <dbReference type="ChEBI" id="CHEBI:57634"/>
        <dbReference type="ChEBI" id="CHEBI:456216"/>
        <dbReference type="EC" id="2.7.1.11"/>
    </reaction>
</comment>
<evidence type="ECO:0000256" key="13">
    <source>
        <dbReference type="ARBA" id="ARBA00038478"/>
    </source>
</evidence>
<dbReference type="GO" id="GO:0048029">
    <property type="term" value="F:monosaccharide binding"/>
    <property type="evidence" value="ECO:0007669"/>
    <property type="project" value="TreeGrafter"/>
</dbReference>
<evidence type="ECO:0000256" key="8">
    <source>
        <dbReference type="ARBA" id="ARBA00022741"/>
    </source>
</evidence>
<evidence type="ECO:0000256" key="4">
    <source>
        <dbReference type="ARBA" id="ARBA00012055"/>
    </source>
</evidence>
<dbReference type="InterPro" id="IPR035966">
    <property type="entry name" value="PKF_sf"/>
</dbReference>
<dbReference type="PANTHER" id="PTHR13697">
    <property type="entry name" value="PHOSPHOFRUCTOKINASE"/>
    <property type="match status" value="1"/>
</dbReference>
<evidence type="ECO:0000313" key="16">
    <source>
        <dbReference type="EMBL" id="PIP16491.1"/>
    </source>
</evidence>
<evidence type="ECO:0000256" key="10">
    <source>
        <dbReference type="ARBA" id="ARBA00022840"/>
    </source>
</evidence>
<evidence type="ECO:0000256" key="3">
    <source>
        <dbReference type="ARBA" id="ARBA00004679"/>
    </source>
</evidence>
<dbReference type="InterPro" id="IPR022953">
    <property type="entry name" value="ATP_PFK"/>
</dbReference>
<evidence type="ECO:0000259" key="15">
    <source>
        <dbReference type="Pfam" id="PF00365"/>
    </source>
</evidence>
<sequence length="147" mass="15772">EKGFLALAVGLAAGAEITLIPEIPSTTEKVTNILLEGQKKGKRSMIVVVAEGAAEVTDLAKEIGARYPGEVRYSILGYIQRGGAPSARSRYLAFLFGSRAVEALAEGQKAVFVGLEAEKVVTRNLLEVFQKKTVDQNVFRLAHLLSA</sequence>
<comment type="pathway">
    <text evidence="3">Carbohydrate degradation; glycolysis; D-glyceraldehyde 3-phosphate and glycerone phosphate from D-glucose: step 3/4.</text>
</comment>
<keyword evidence="11" id="KW-0460">Magnesium</keyword>
<evidence type="ECO:0000256" key="6">
    <source>
        <dbReference type="ARBA" id="ARBA00022679"/>
    </source>
</evidence>
<feature type="non-terminal residue" evidence="16">
    <location>
        <position position="1"/>
    </location>
</feature>
<evidence type="ECO:0000256" key="14">
    <source>
        <dbReference type="ARBA" id="ARBA00048070"/>
    </source>
</evidence>
<dbReference type="GO" id="GO:0016208">
    <property type="term" value="F:AMP binding"/>
    <property type="evidence" value="ECO:0007669"/>
    <property type="project" value="TreeGrafter"/>
</dbReference>
<evidence type="ECO:0000313" key="17">
    <source>
        <dbReference type="Proteomes" id="UP000230392"/>
    </source>
</evidence>
<keyword evidence="6 16" id="KW-0808">Transferase</keyword>
<evidence type="ECO:0000256" key="2">
    <source>
        <dbReference type="ARBA" id="ARBA00004496"/>
    </source>
</evidence>
<gene>
    <name evidence="16" type="ORF">COX46_01885</name>
</gene>
<dbReference type="Pfam" id="PF00365">
    <property type="entry name" value="PFK"/>
    <property type="match status" value="1"/>
</dbReference>
<reference evidence="16 17" key="1">
    <citation type="submission" date="2017-09" db="EMBL/GenBank/DDBJ databases">
        <title>Depth-based differentiation of microbial function through sediment-hosted aquifers and enrichment of novel symbionts in the deep terrestrial subsurface.</title>
        <authorList>
            <person name="Probst A.J."/>
            <person name="Ladd B."/>
            <person name="Jarett J.K."/>
            <person name="Geller-Mcgrath D.E."/>
            <person name="Sieber C.M."/>
            <person name="Emerson J.B."/>
            <person name="Anantharaman K."/>
            <person name="Thomas B.C."/>
            <person name="Malmstrom R."/>
            <person name="Stieglmeier M."/>
            <person name="Klingl A."/>
            <person name="Woyke T."/>
            <person name="Ryan C.M."/>
            <person name="Banfield J.F."/>
        </authorList>
    </citation>
    <scope>NUCLEOTIDE SEQUENCE [LARGE SCALE GENOMIC DNA]</scope>
    <source>
        <strain evidence="16">CG23_combo_of_CG06-09_8_20_14_all_48_7</strain>
    </source>
</reference>
<evidence type="ECO:0000256" key="1">
    <source>
        <dbReference type="ARBA" id="ARBA00001946"/>
    </source>
</evidence>
<keyword evidence="5" id="KW-0963">Cytoplasm</keyword>
<dbReference type="Gene3D" id="3.40.50.460">
    <property type="entry name" value="Phosphofructokinase domain"/>
    <property type="match status" value="1"/>
</dbReference>
<keyword evidence="7" id="KW-0479">Metal-binding</keyword>
<comment type="subcellular location">
    <subcellularLocation>
        <location evidence="2">Cytoplasm</location>
    </subcellularLocation>
</comment>
<dbReference type="UniPathway" id="UPA00109">
    <property type="reaction ID" value="UER00182"/>
</dbReference>
<dbReference type="EMBL" id="PCRF01000088">
    <property type="protein sequence ID" value="PIP16491.1"/>
    <property type="molecule type" value="Genomic_DNA"/>
</dbReference>
<dbReference type="InterPro" id="IPR000023">
    <property type="entry name" value="Phosphofructokinase_dom"/>
</dbReference>
<organism evidence="16 17">
    <name type="scientific">bacterium (Candidatus Ratteibacteria) CG23_combo_of_CG06-09_8_20_14_all_48_7</name>
    <dbReference type="NCBI Taxonomy" id="2014292"/>
    <lineage>
        <taxon>Bacteria</taxon>
        <taxon>Candidatus Ratteibacteria</taxon>
    </lineage>
</organism>
<dbReference type="GO" id="GO:0003872">
    <property type="term" value="F:6-phosphofructokinase activity"/>
    <property type="evidence" value="ECO:0007669"/>
    <property type="project" value="UniProtKB-EC"/>
</dbReference>
<proteinExistence type="inferred from homology"/>
<dbReference type="PRINTS" id="PR00476">
    <property type="entry name" value="PHFRCTKINASE"/>
</dbReference>
<dbReference type="GO" id="GO:0046872">
    <property type="term" value="F:metal ion binding"/>
    <property type="evidence" value="ECO:0007669"/>
    <property type="project" value="UniProtKB-KW"/>
</dbReference>
<dbReference type="GO" id="GO:0061621">
    <property type="term" value="P:canonical glycolysis"/>
    <property type="evidence" value="ECO:0007669"/>
    <property type="project" value="TreeGrafter"/>
</dbReference>
<evidence type="ECO:0000256" key="9">
    <source>
        <dbReference type="ARBA" id="ARBA00022777"/>
    </source>
</evidence>
<dbReference type="GO" id="GO:0006002">
    <property type="term" value="P:fructose 6-phosphate metabolic process"/>
    <property type="evidence" value="ECO:0007669"/>
    <property type="project" value="InterPro"/>
</dbReference>
<keyword evidence="12" id="KW-0324">Glycolysis</keyword>
<dbReference type="SUPFAM" id="SSF53784">
    <property type="entry name" value="Phosphofructokinase"/>
    <property type="match status" value="1"/>
</dbReference>
<dbReference type="GO" id="GO:0005524">
    <property type="term" value="F:ATP binding"/>
    <property type="evidence" value="ECO:0007669"/>
    <property type="project" value="UniProtKB-KW"/>
</dbReference>